<sequence>MKRLSRNSVQGELEFKNEVVQSFSTEIWLGSLVSAWKQPKSFSSMSSCRVQVLTASYLHKCRKITGGVAGGLIYLHEGSQVQIIHRDLKPSNVWLDTETNPKVAEFSLARSLELDKTQDTTSRICGTYLFLTIKWKNDKFFRLGNVGGKEHPILKADMSSMQDIVRCIDIGLLCVQELAADRPSMAAVILMLSSLSAALPMPSEPAYFQAW</sequence>
<dbReference type="AlphaFoldDB" id="A0AA89B0Q2"/>
<evidence type="ECO:0000256" key="4">
    <source>
        <dbReference type="ARBA" id="ARBA00022741"/>
    </source>
</evidence>
<evidence type="ECO:0000256" key="5">
    <source>
        <dbReference type="ARBA" id="ARBA00022777"/>
    </source>
</evidence>
<dbReference type="PANTHER" id="PTHR27002">
    <property type="entry name" value="RECEPTOR-LIKE SERINE/THREONINE-PROTEIN KINASE SD1-8"/>
    <property type="match status" value="1"/>
</dbReference>
<dbReference type="SUPFAM" id="SSF56112">
    <property type="entry name" value="Protein kinase-like (PK-like)"/>
    <property type="match status" value="1"/>
</dbReference>
<dbReference type="GO" id="GO:0005524">
    <property type="term" value="F:ATP binding"/>
    <property type="evidence" value="ECO:0007669"/>
    <property type="project" value="UniProtKB-KW"/>
</dbReference>
<proteinExistence type="predicted"/>
<dbReference type="InterPro" id="IPR000719">
    <property type="entry name" value="Prot_kinase_dom"/>
</dbReference>
<comment type="caution">
    <text evidence="10">The sequence shown here is derived from an EMBL/GenBank/DDBJ whole genome shotgun (WGS) entry which is preliminary data.</text>
</comment>
<dbReference type="EMBL" id="JAVXUP010000735">
    <property type="protein sequence ID" value="KAK3021943.1"/>
    <property type="molecule type" value="Genomic_DNA"/>
</dbReference>
<name>A0AA89B0Q2_9ASTE</name>
<evidence type="ECO:0000256" key="3">
    <source>
        <dbReference type="ARBA" id="ARBA00022679"/>
    </source>
</evidence>
<dbReference type="PANTHER" id="PTHR27002:SF1104">
    <property type="entry name" value="CYSTEINE-RICH RECEPTOR-LIKE PROTEIN KINASE 27-RELATED"/>
    <property type="match status" value="1"/>
</dbReference>
<accession>A0AA89B0Q2</accession>
<gene>
    <name evidence="10" type="ORF">RJ639_046142</name>
</gene>
<dbReference type="InterPro" id="IPR011009">
    <property type="entry name" value="Kinase-like_dom_sf"/>
</dbReference>
<comment type="catalytic activity">
    <reaction evidence="8">
        <text>L-seryl-[protein] + ATP = O-phospho-L-seryl-[protein] + ADP + H(+)</text>
        <dbReference type="Rhea" id="RHEA:17989"/>
        <dbReference type="Rhea" id="RHEA-COMP:9863"/>
        <dbReference type="Rhea" id="RHEA-COMP:11604"/>
        <dbReference type="ChEBI" id="CHEBI:15378"/>
        <dbReference type="ChEBI" id="CHEBI:29999"/>
        <dbReference type="ChEBI" id="CHEBI:30616"/>
        <dbReference type="ChEBI" id="CHEBI:83421"/>
        <dbReference type="ChEBI" id="CHEBI:456216"/>
        <dbReference type="EC" id="2.7.11.1"/>
    </reaction>
</comment>
<evidence type="ECO:0000256" key="2">
    <source>
        <dbReference type="ARBA" id="ARBA00022527"/>
    </source>
</evidence>
<dbReference type="Pfam" id="PF00069">
    <property type="entry name" value="Pkinase"/>
    <property type="match status" value="1"/>
</dbReference>
<evidence type="ECO:0000256" key="1">
    <source>
        <dbReference type="ARBA" id="ARBA00012513"/>
    </source>
</evidence>
<organism evidence="10 11">
    <name type="scientific">Escallonia herrerae</name>
    <dbReference type="NCBI Taxonomy" id="1293975"/>
    <lineage>
        <taxon>Eukaryota</taxon>
        <taxon>Viridiplantae</taxon>
        <taxon>Streptophyta</taxon>
        <taxon>Embryophyta</taxon>
        <taxon>Tracheophyta</taxon>
        <taxon>Spermatophyta</taxon>
        <taxon>Magnoliopsida</taxon>
        <taxon>eudicotyledons</taxon>
        <taxon>Gunneridae</taxon>
        <taxon>Pentapetalae</taxon>
        <taxon>asterids</taxon>
        <taxon>campanulids</taxon>
        <taxon>Escalloniales</taxon>
        <taxon>Escalloniaceae</taxon>
        <taxon>Escallonia</taxon>
    </lineage>
</organism>
<keyword evidence="4" id="KW-0547">Nucleotide-binding</keyword>
<keyword evidence="3" id="KW-0808">Transferase</keyword>
<dbReference type="Proteomes" id="UP001188597">
    <property type="component" value="Unassembled WGS sequence"/>
</dbReference>
<keyword evidence="2" id="KW-0723">Serine/threonine-protein kinase</keyword>
<reference evidence="10" key="1">
    <citation type="submission" date="2022-12" db="EMBL/GenBank/DDBJ databases">
        <title>Draft genome assemblies for two species of Escallonia (Escalloniales).</title>
        <authorList>
            <person name="Chanderbali A."/>
            <person name="Dervinis C."/>
            <person name="Anghel I."/>
            <person name="Soltis D."/>
            <person name="Soltis P."/>
            <person name="Zapata F."/>
        </authorList>
    </citation>
    <scope>NUCLEOTIDE SEQUENCE</scope>
    <source>
        <strain evidence="10">UCBG64.0493</strain>
        <tissue evidence="10">Leaf</tissue>
    </source>
</reference>
<dbReference type="GO" id="GO:0004674">
    <property type="term" value="F:protein serine/threonine kinase activity"/>
    <property type="evidence" value="ECO:0007669"/>
    <property type="project" value="UniProtKB-KW"/>
</dbReference>
<dbReference type="EC" id="2.7.11.1" evidence="1"/>
<feature type="domain" description="Protein kinase" evidence="9">
    <location>
        <begin position="1"/>
        <end position="211"/>
    </location>
</feature>
<keyword evidence="11" id="KW-1185">Reference proteome</keyword>
<protein>
    <recommendedName>
        <fullName evidence="1">non-specific serine/threonine protein kinase</fullName>
        <ecNumber evidence="1">2.7.11.1</ecNumber>
    </recommendedName>
</protein>
<dbReference type="PROSITE" id="PS50011">
    <property type="entry name" value="PROTEIN_KINASE_DOM"/>
    <property type="match status" value="1"/>
</dbReference>
<keyword evidence="5" id="KW-0418">Kinase</keyword>
<dbReference type="Gene3D" id="1.10.510.10">
    <property type="entry name" value="Transferase(Phosphotransferase) domain 1"/>
    <property type="match status" value="1"/>
</dbReference>
<dbReference type="GO" id="GO:0005886">
    <property type="term" value="C:plasma membrane"/>
    <property type="evidence" value="ECO:0007669"/>
    <property type="project" value="TreeGrafter"/>
</dbReference>
<evidence type="ECO:0000259" key="9">
    <source>
        <dbReference type="PROSITE" id="PS50011"/>
    </source>
</evidence>
<dbReference type="FunFam" id="1.10.510.10:FF:001023">
    <property type="entry name" value="Os07g0541700 protein"/>
    <property type="match status" value="1"/>
</dbReference>
<evidence type="ECO:0000256" key="6">
    <source>
        <dbReference type="ARBA" id="ARBA00022840"/>
    </source>
</evidence>
<keyword evidence="6" id="KW-0067">ATP-binding</keyword>
<comment type="catalytic activity">
    <reaction evidence="7">
        <text>L-threonyl-[protein] + ATP = O-phospho-L-threonyl-[protein] + ADP + H(+)</text>
        <dbReference type="Rhea" id="RHEA:46608"/>
        <dbReference type="Rhea" id="RHEA-COMP:11060"/>
        <dbReference type="Rhea" id="RHEA-COMP:11605"/>
        <dbReference type="ChEBI" id="CHEBI:15378"/>
        <dbReference type="ChEBI" id="CHEBI:30013"/>
        <dbReference type="ChEBI" id="CHEBI:30616"/>
        <dbReference type="ChEBI" id="CHEBI:61977"/>
        <dbReference type="ChEBI" id="CHEBI:456216"/>
        <dbReference type="EC" id="2.7.11.1"/>
    </reaction>
</comment>
<evidence type="ECO:0000313" key="10">
    <source>
        <dbReference type="EMBL" id="KAK3021943.1"/>
    </source>
</evidence>
<evidence type="ECO:0000313" key="11">
    <source>
        <dbReference type="Proteomes" id="UP001188597"/>
    </source>
</evidence>
<evidence type="ECO:0000256" key="8">
    <source>
        <dbReference type="ARBA" id="ARBA00048679"/>
    </source>
</evidence>
<evidence type="ECO:0000256" key="7">
    <source>
        <dbReference type="ARBA" id="ARBA00047899"/>
    </source>
</evidence>